<dbReference type="Proteomes" id="UP001152300">
    <property type="component" value="Unassembled WGS sequence"/>
</dbReference>
<protein>
    <submittedName>
        <fullName evidence="1">Uncharacterized protein</fullName>
    </submittedName>
</protein>
<reference evidence="1" key="1">
    <citation type="submission" date="2022-11" db="EMBL/GenBank/DDBJ databases">
        <title>Genome Resource of Sclerotinia nivalis Strain SnTB1, a Plant Pathogen Isolated from American Ginseng.</title>
        <authorList>
            <person name="Fan S."/>
        </authorList>
    </citation>
    <scope>NUCLEOTIDE SEQUENCE</scope>
    <source>
        <strain evidence="1">SnTB1</strain>
    </source>
</reference>
<organism evidence="1 2">
    <name type="scientific">Sclerotinia nivalis</name>
    <dbReference type="NCBI Taxonomy" id="352851"/>
    <lineage>
        <taxon>Eukaryota</taxon>
        <taxon>Fungi</taxon>
        <taxon>Dikarya</taxon>
        <taxon>Ascomycota</taxon>
        <taxon>Pezizomycotina</taxon>
        <taxon>Leotiomycetes</taxon>
        <taxon>Helotiales</taxon>
        <taxon>Sclerotiniaceae</taxon>
        <taxon>Sclerotinia</taxon>
    </lineage>
</organism>
<evidence type="ECO:0000313" key="1">
    <source>
        <dbReference type="EMBL" id="KAJ8071381.1"/>
    </source>
</evidence>
<accession>A0A9X0AYP0</accession>
<sequence length="134" mass="15105">MPDSMEQLNLNFNQNVNQNTKQNINRRSCCRTTSTVQLELYQKSLIIPPACYPQISLSIPRHGLGMDGNGVGYHQGVLAWQLFCIRTFCISGVWQQQQDPGTLDRETVTATLSFSSRLHPPGINCLVYLMGYLL</sequence>
<evidence type="ECO:0000313" key="2">
    <source>
        <dbReference type="Proteomes" id="UP001152300"/>
    </source>
</evidence>
<keyword evidence="2" id="KW-1185">Reference proteome</keyword>
<gene>
    <name evidence="1" type="ORF">OCU04_001705</name>
</gene>
<dbReference type="EMBL" id="JAPEIS010000001">
    <property type="protein sequence ID" value="KAJ8071381.1"/>
    <property type="molecule type" value="Genomic_DNA"/>
</dbReference>
<dbReference type="AlphaFoldDB" id="A0A9X0AYP0"/>
<name>A0A9X0AYP0_9HELO</name>
<comment type="caution">
    <text evidence="1">The sequence shown here is derived from an EMBL/GenBank/DDBJ whole genome shotgun (WGS) entry which is preliminary data.</text>
</comment>
<proteinExistence type="predicted"/>